<dbReference type="Gene3D" id="3.40.30.10">
    <property type="entry name" value="Glutaredoxin"/>
    <property type="match status" value="1"/>
</dbReference>
<dbReference type="PANTHER" id="PTHR35891">
    <property type="entry name" value="THIOL:DISULFIDE INTERCHANGE PROTEIN DSBA"/>
    <property type="match status" value="1"/>
</dbReference>
<keyword evidence="1 2" id="KW-0732">Signal</keyword>
<dbReference type="OrthoDB" id="9784896at2"/>
<dbReference type="RefSeq" id="WP_133545389.1">
    <property type="nucleotide sequence ID" value="NZ_SNYQ01000007.1"/>
</dbReference>
<keyword evidence="4" id="KW-1185">Reference proteome</keyword>
<dbReference type="InterPro" id="IPR050824">
    <property type="entry name" value="Thiol_disulfide_DsbA"/>
</dbReference>
<evidence type="ECO:0000313" key="3">
    <source>
        <dbReference type="EMBL" id="TDQ57026.1"/>
    </source>
</evidence>
<dbReference type="Proteomes" id="UP000295657">
    <property type="component" value="Unassembled WGS sequence"/>
</dbReference>
<dbReference type="CDD" id="cd03019">
    <property type="entry name" value="DsbA_DsbA"/>
    <property type="match status" value="1"/>
</dbReference>
<reference evidence="3 4" key="1">
    <citation type="submission" date="2019-03" db="EMBL/GenBank/DDBJ databases">
        <title>Genomic Encyclopedia of Type Strains, Phase IV (KMG-IV): sequencing the most valuable type-strain genomes for metagenomic binning, comparative biology and taxonomic classification.</title>
        <authorList>
            <person name="Goeker M."/>
        </authorList>
    </citation>
    <scope>NUCLEOTIDE SEQUENCE [LARGE SCALE GENOMIC DNA]</scope>
    <source>
        <strain evidence="3 4">DSM 28403</strain>
    </source>
</reference>
<dbReference type="InterPro" id="IPR036249">
    <property type="entry name" value="Thioredoxin-like_sf"/>
</dbReference>
<feature type="chain" id="PRO_5020354220" evidence="2">
    <location>
        <begin position="23"/>
        <end position="225"/>
    </location>
</feature>
<dbReference type="SUPFAM" id="SSF52833">
    <property type="entry name" value="Thioredoxin-like"/>
    <property type="match status" value="1"/>
</dbReference>
<feature type="signal peptide" evidence="2">
    <location>
        <begin position="1"/>
        <end position="22"/>
    </location>
</feature>
<organism evidence="3 4">
    <name type="scientific">Mesocricetibacter intestinalis</name>
    <dbReference type="NCBI Taxonomy" id="1521930"/>
    <lineage>
        <taxon>Bacteria</taxon>
        <taxon>Pseudomonadati</taxon>
        <taxon>Pseudomonadota</taxon>
        <taxon>Gammaproteobacteria</taxon>
        <taxon>Pasteurellales</taxon>
        <taxon>Pasteurellaceae</taxon>
        <taxon>Mesocricetibacter</taxon>
    </lineage>
</organism>
<protein>
    <submittedName>
        <fullName evidence="3">Thiol:disulfide interchange protein DsbA</fullName>
    </submittedName>
</protein>
<dbReference type="PANTHER" id="PTHR35891:SF2">
    <property type="entry name" value="THIOL:DISULFIDE INTERCHANGE PROTEIN DSBA"/>
    <property type="match status" value="1"/>
</dbReference>
<proteinExistence type="predicted"/>
<sequence length="225" mass="25714">MKKFYPYLFLALILCFSVTAGANVRSLTEQEALPNFADGRDYFSYAVPIPVGDGRENRILIQSFFDYDCRVCVNTQDILVLYSQINSHKVVLEEYPVATAQARFSARVFYSLQQMNNEDISDLLLFETDDPARYQALSVMDNLLGWLREQKIDVSAFKAVFNSEAVAKKTEEAIQRTEKYGVFTYPFVVIDGRFVLTSSTLYNDDYTFAVLNFLVDKITAERGVK</sequence>
<gene>
    <name evidence="3" type="ORF">EDC45_1696</name>
</gene>
<evidence type="ECO:0000256" key="2">
    <source>
        <dbReference type="SAM" id="SignalP"/>
    </source>
</evidence>
<evidence type="ECO:0000256" key="1">
    <source>
        <dbReference type="ARBA" id="ARBA00022729"/>
    </source>
</evidence>
<accession>A0A4R6VBE0</accession>
<comment type="caution">
    <text evidence="3">The sequence shown here is derived from an EMBL/GenBank/DDBJ whole genome shotgun (WGS) entry which is preliminary data.</text>
</comment>
<dbReference type="EMBL" id="SNYQ01000007">
    <property type="protein sequence ID" value="TDQ57026.1"/>
    <property type="molecule type" value="Genomic_DNA"/>
</dbReference>
<evidence type="ECO:0000313" key="4">
    <source>
        <dbReference type="Proteomes" id="UP000295657"/>
    </source>
</evidence>
<dbReference type="InterPro" id="IPR023205">
    <property type="entry name" value="DsbA/DsbL"/>
</dbReference>
<name>A0A4R6VBE0_9PAST</name>
<dbReference type="AlphaFoldDB" id="A0A4R6VBE0"/>